<keyword evidence="2" id="KW-1185">Reference proteome</keyword>
<organism evidence="1 2">
    <name type="scientific">Eumeta variegata</name>
    <name type="common">Bagworm moth</name>
    <name type="synonym">Eumeta japonica</name>
    <dbReference type="NCBI Taxonomy" id="151549"/>
    <lineage>
        <taxon>Eukaryota</taxon>
        <taxon>Metazoa</taxon>
        <taxon>Ecdysozoa</taxon>
        <taxon>Arthropoda</taxon>
        <taxon>Hexapoda</taxon>
        <taxon>Insecta</taxon>
        <taxon>Pterygota</taxon>
        <taxon>Neoptera</taxon>
        <taxon>Endopterygota</taxon>
        <taxon>Lepidoptera</taxon>
        <taxon>Glossata</taxon>
        <taxon>Ditrysia</taxon>
        <taxon>Tineoidea</taxon>
        <taxon>Psychidae</taxon>
        <taxon>Oiketicinae</taxon>
        <taxon>Eumeta</taxon>
    </lineage>
</organism>
<protein>
    <submittedName>
        <fullName evidence="1">Uncharacterized protein</fullName>
    </submittedName>
</protein>
<comment type="caution">
    <text evidence="1">The sequence shown here is derived from an EMBL/GenBank/DDBJ whole genome shotgun (WGS) entry which is preliminary data.</text>
</comment>
<sequence length="90" mass="11024">MEPEKQNIVWNSLVARDKISHLDRFPENLGDMSEEQGERMRQDLRVMEERYQGFWDTNMMTDYRRSLTRHIPQSTHRRRALKRSFLELND</sequence>
<dbReference type="Proteomes" id="UP000299102">
    <property type="component" value="Unassembled WGS sequence"/>
</dbReference>
<dbReference type="AlphaFoldDB" id="A0A4C1Y901"/>
<name>A0A4C1Y901_EUMVA</name>
<dbReference type="PANTHER" id="PTHR46114">
    <property type="entry name" value="APPLE DOMAIN-CONTAINING PROTEIN"/>
    <property type="match status" value="1"/>
</dbReference>
<accession>A0A4C1Y901</accession>
<evidence type="ECO:0000313" key="1">
    <source>
        <dbReference type="EMBL" id="GBP72446.1"/>
    </source>
</evidence>
<dbReference type="EMBL" id="BGZK01001146">
    <property type="protein sequence ID" value="GBP72446.1"/>
    <property type="molecule type" value="Genomic_DNA"/>
</dbReference>
<reference evidence="1 2" key="1">
    <citation type="journal article" date="2019" name="Commun. Biol.">
        <title>The bagworm genome reveals a unique fibroin gene that provides high tensile strength.</title>
        <authorList>
            <person name="Kono N."/>
            <person name="Nakamura H."/>
            <person name="Ohtoshi R."/>
            <person name="Tomita M."/>
            <person name="Numata K."/>
            <person name="Arakawa K."/>
        </authorList>
    </citation>
    <scope>NUCLEOTIDE SEQUENCE [LARGE SCALE GENOMIC DNA]</scope>
</reference>
<gene>
    <name evidence="1" type="ORF">EVAR_24357_1</name>
</gene>
<proteinExistence type="predicted"/>
<dbReference type="PANTHER" id="PTHR46114:SF1">
    <property type="entry name" value="ZAD DOMAIN-CONTAINING PROTEIN"/>
    <property type="match status" value="1"/>
</dbReference>
<evidence type="ECO:0000313" key="2">
    <source>
        <dbReference type="Proteomes" id="UP000299102"/>
    </source>
</evidence>
<dbReference type="OrthoDB" id="8063408at2759"/>